<dbReference type="SUPFAM" id="SSF53383">
    <property type="entry name" value="PLP-dependent transferases"/>
    <property type="match status" value="1"/>
</dbReference>
<dbReference type="KEGG" id="tra:Trad_0121"/>
<dbReference type="RefSeq" id="WP_013176643.1">
    <property type="nucleotide sequence ID" value="NC_014221.1"/>
</dbReference>
<sequence>MGTIRLITELPGPKSLELTRRREAATARGAAKLTPVAVAHAHGAAVTDVDGNTLLDFAGGIGTLAVGHTPAGVVGALKAQAEKLVHLCAIVGTYEPYVALAELLCEIAPVSGPKKAVLLNSGAEAVETAVKVARAHTGRAAVVVFEGAYHGRTNLTLAMTSKYGLFKKGFGPFAPEVYRLPFPNLFRRPPGMSEAAFVEEAIRGLERAFVAHVDPSAVAAVVIEPVQGEGGFLPVPAPFLRRLRELCTEHGMLLVADEIQCGMGRTGKLFAVEHYGVEPDLVTVAKSLAAGMPLSAVVGRAEVMDAPHPGGLGGTYSGNPLACVAALEAVAMIRDEAFLRRAREVGERLRGHLEGLQRAFDAIGDVRGLGPMLALELVREDGSPDPDAVQRVTAEALKRGLIVLRAGLYSNCLRFLPPLNLSDDELDEGMAVLREAFAAAFAPKEPQEVVSGD</sequence>
<dbReference type="InterPro" id="IPR049704">
    <property type="entry name" value="Aminotrans_3_PPA_site"/>
</dbReference>
<keyword evidence="4" id="KW-0808">Transferase</keyword>
<dbReference type="Proteomes" id="UP000000379">
    <property type="component" value="Chromosome"/>
</dbReference>
<protein>
    <submittedName>
        <fullName evidence="7">4-aminobutyrate aminotransferase</fullName>
    </submittedName>
</protein>
<dbReference type="GO" id="GO:0042802">
    <property type="term" value="F:identical protein binding"/>
    <property type="evidence" value="ECO:0007669"/>
    <property type="project" value="TreeGrafter"/>
</dbReference>
<dbReference type="AlphaFoldDB" id="D7CXD9"/>
<dbReference type="InterPro" id="IPR015421">
    <property type="entry name" value="PyrdxlP-dep_Trfase_major"/>
</dbReference>
<name>D7CXD9_TRURR</name>
<dbReference type="InterPro" id="IPR015424">
    <property type="entry name" value="PyrdxlP-dep_Trfase"/>
</dbReference>
<dbReference type="InterPro" id="IPR005814">
    <property type="entry name" value="Aminotrans_3"/>
</dbReference>
<evidence type="ECO:0000256" key="4">
    <source>
        <dbReference type="ARBA" id="ARBA00022679"/>
    </source>
</evidence>
<dbReference type="CDD" id="cd00610">
    <property type="entry name" value="OAT_like"/>
    <property type="match status" value="1"/>
</dbReference>
<dbReference type="PANTHER" id="PTHR11986:SF58">
    <property type="entry name" value="LEUCINE_METHIONINE RACEMASE"/>
    <property type="match status" value="1"/>
</dbReference>
<organism evidence="7 8">
    <name type="scientific">Truepera radiovictrix (strain DSM 17093 / CIP 108686 / LMG 22925 / RQ-24)</name>
    <dbReference type="NCBI Taxonomy" id="649638"/>
    <lineage>
        <taxon>Bacteria</taxon>
        <taxon>Thermotogati</taxon>
        <taxon>Deinococcota</taxon>
        <taxon>Deinococci</taxon>
        <taxon>Trueperales</taxon>
        <taxon>Trueperaceae</taxon>
        <taxon>Truepera</taxon>
    </lineage>
</organism>
<dbReference type="Pfam" id="PF00202">
    <property type="entry name" value="Aminotran_3"/>
    <property type="match status" value="1"/>
</dbReference>
<dbReference type="OrthoDB" id="29163at2"/>
<evidence type="ECO:0000256" key="1">
    <source>
        <dbReference type="ARBA" id="ARBA00001933"/>
    </source>
</evidence>
<dbReference type="eggNOG" id="COG0160">
    <property type="taxonomic scope" value="Bacteria"/>
</dbReference>
<dbReference type="InterPro" id="IPR015422">
    <property type="entry name" value="PyrdxlP-dep_Trfase_small"/>
</dbReference>
<reference evidence="8" key="1">
    <citation type="submission" date="2010-05" db="EMBL/GenBank/DDBJ databases">
        <title>The complete genome of Truepera radiovictris DSM 17093.</title>
        <authorList>
            <consortium name="US DOE Joint Genome Institute (JGI-PGF)"/>
            <person name="Lucas S."/>
            <person name="Copeland A."/>
            <person name="Lapidus A."/>
            <person name="Glavina del Rio T."/>
            <person name="Dalin E."/>
            <person name="Tice H."/>
            <person name="Bruce D."/>
            <person name="Goodwin L."/>
            <person name="Pitluck S."/>
            <person name="Kyrpides N."/>
            <person name="Mavromatis K."/>
            <person name="Ovchinnikova G."/>
            <person name="Munk A.C."/>
            <person name="Detter J.C."/>
            <person name="Han C."/>
            <person name="Tapia R."/>
            <person name="Land M."/>
            <person name="Hauser L."/>
            <person name="Markowitz V."/>
            <person name="Cheng J.-F."/>
            <person name="Hugenholtz P."/>
            <person name="Woyke T."/>
            <person name="Wu D."/>
            <person name="Tindall B."/>
            <person name="Pomrenke H.G."/>
            <person name="Brambilla E."/>
            <person name="Klenk H.-P."/>
            <person name="Eisen J.A."/>
        </authorList>
    </citation>
    <scope>NUCLEOTIDE SEQUENCE [LARGE SCALE GENOMIC DNA]</scope>
    <source>
        <strain evidence="8">DSM 17093 / CIP 108686 / LMG 22925 / RQ-24</strain>
    </source>
</reference>
<dbReference type="InterPro" id="IPR050103">
    <property type="entry name" value="Class-III_PLP-dep_AT"/>
</dbReference>
<evidence type="ECO:0000313" key="7">
    <source>
        <dbReference type="EMBL" id="ADI13263.1"/>
    </source>
</evidence>
<reference evidence="7 8" key="2">
    <citation type="journal article" date="2011" name="Stand. Genomic Sci.">
        <title>Complete genome sequence of Truepera radiovictrix type strain (RQ-24).</title>
        <authorList>
            <person name="Ivanova N."/>
            <person name="Rohde C."/>
            <person name="Munk C."/>
            <person name="Nolan M."/>
            <person name="Lucas S."/>
            <person name="Del Rio T.G."/>
            <person name="Tice H."/>
            <person name="Deshpande S."/>
            <person name="Cheng J.F."/>
            <person name="Tapia R."/>
            <person name="Han C."/>
            <person name="Goodwin L."/>
            <person name="Pitluck S."/>
            <person name="Liolios K."/>
            <person name="Mavromatis K."/>
            <person name="Mikhailova N."/>
            <person name="Pati A."/>
            <person name="Chen A."/>
            <person name="Palaniappan K."/>
            <person name="Land M."/>
            <person name="Hauser L."/>
            <person name="Chang Y.J."/>
            <person name="Jeffries C.D."/>
            <person name="Brambilla E."/>
            <person name="Rohde M."/>
            <person name="Goker M."/>
            <person name="Tindall B.J."/>
            <person name="Woyke T."/>
            <person name="Bristow J."/>
            <person name="Eisen J.A."/>
            <person name="Markowitz V."/>
            <person name="Hugenholtz P."/>
            <person name="Kyrpides N.C."/>
            <person name="Klenk H.P."/>
            <person name="Lapidus A."/>
        </authorList>
    </citation>
    <scope>NUCLEOTIDE SEQUENCE [LARGE SCALE GENOMIC DNA]</scope>
    <source>
        <strain evidence="8">DSM 17093 / CIP 108686 / LMG 22925 / RQ-24</strain>
    </source>
</reference>
<comment type="cofactor">
    <cofactor evidence="1">
        <name>pyridoxal 5'-phosphate</name>
        <dbReference type="ChEBI" id="CHEBI:597326"/>
    </cofactor>
</comment>
<dbReference type="GO" id="GO:0030170">
    <property type="term" value="F:pyridoxal phosphate binding"/>
    <property type="evidence" value="ECO:0007669"/>
    <property type="project" value="InterPro"/>
</dbReference>
<evidence type="ECO:0000256" key="2">
    <source>
        <dbReference type="ARBA" id="ARBA00008954"/>
    </source>
</evidence>
<dbReference type="PIRSF" id="PIRSF000521">
    <property type="entry name" value="Transaminase_4ab_Lys_Orn"/>
    <property type="match status" value="1"/>
</dbReference>
<dbReference type="PANTHER" id="PTHR11986">
    <property type="entry name" value="AMINOTRANSFERASE CLASS III"/>
    <property type="match status" value="1"/>
</dbReference>
<dbReference type="Gene3D" id="3.90.1150.10">
    <property type="entry name" value="Aspartate Aminotransferase, domain 1"/>
    <property type="match status" value="1"/>
</dbReference>
<keyword evidence="5 6" id="KW-0663">Pyridoxal phosphate</keyword>
<dbReference type="GO" id="GO:0034386">
    <property type="term" value="F:4-aminobutyrate:2-oxoglutarate transaminase activity"/>
    <property type="evidence" value="ECO:0007669"/>
    <property type="project" value="InterPro"/>
</dbReference>
<accession>D7CXD9</accession>
<keyword evidence="3 7" id="KW-0032">Aminotransferase</keyword>
<dbReference type="GO" id="GO:0009448">
    <property type="term" value="P:gamma-aminobutyric acid metabolic process"/>
    <property type="evidence" value="ECO:0007669"/>
    <property type="project" value="InterPro"/>
</dbReference>
<dbReference type="HOGENOM" id="CLU_016922_10_0_0"/>
<comment type="similarity">
    <text evidence="2 6">Belongs to the class-III pyridoxal-phosphate-dependent aminotransferase family.</text>
</comment>
<evidence type="ECO:0000256" key="5">
    <source>
        <dbReference type="ARBA" id="ARBA00022898"/>
    </source>
</evidence>
<dbReference type="STRING" id="649638.Trad_0121"/>
<gene>
    <name evidence="7" type="ordered locus">Trad_0121</name>
</gene>
<proteinExistence type="inferred from homology"/>
<evidence type="ECO:0000313" key="8">
    <source>
        <dbReference type="Proteomes" id="UP000000379"/>
    </source>
</evidence>
<keyword evidence="8" id="KW-1185">Reference proteome</keyword>
<dbReference type="InterPro" id="IPR004632">
    <property type="entry name" value="4NH2But_aminotransferase_bac"/>
</dbReference>
<dbReference type="NCBIfam" id="TIGR00700">
    <property type="entry name" value="GABAtrnsam"/>
    <property type="match status" value="1"/>
</dbReference>
<evidence type="ECO:0000256" key="3">
    <source>
        <dbReference type="ARBA" id="ARBA00022576"/>
    </source>
</evidence>
<dbReference type="Gene3D" id="3.40.640.10">
    <property type="entry name" value="Type I PLP-dependent aspartate aminotransferase-like (Major domain)"/>
    <property type="match status" value="1"/>
</dbReference>
<dbReference type="FunFam" id="3.40.640.10:FF:000013">
    <property type="entry name" value="4-aminobutyrate aminotransferase"/>
    <property type="match status" value="1"/>
</dbReference>
<dbReference type="EMBL" id="CP002049">
    <property type="protein sequence ID" value="ADI13263.1"/>
    <property type="molecule type" value="Genomic_DNA"/>
</dbReference>
<dbReference type="PROSITE" id="PS00600">
    <property type="entry name" value="AA_TRANSFER_CLASS_3"/>
    <property type="match status" value="1"/>
</dbReference>
<evidence type="ECO:0000256" key="6">
    <source>
        <dbReference type="RuleBase" id="RU003560"/>
    </source>
</evidence>